<dbReference type="RefSeq" id="WP_014456269.1">
    <property type="nucleotide sequence ID" value="NC_017098.1"/>
</dbReference>
<keyword evidence="2 7" id="KW-0813">Transport</keyword>
<evidence type="ECO:0000313" key="9">
    <source>
        <dbReference type="EMBL" id="AFG38286.1"/>
    </source>
</evidence>
<evidence type="ECO:0000256" key="2">
    <source>
        <dbReference type="ARBA" id="ARBA00022448"/>
    </source>
</evidence>
<dbReference type="HOGENOM" id="CLU_016047_1_2_12"/>
<feature type="transmembrane region" description="Helical" evidence="7">
    <location>
        <begin position="192"/>
        <end position="217"/>
    </location>
</feature>
<organism evidence="9 10">
    <name type="scientific">Spirochaeta africana (strain ATCC 700263 / DSM 8902 / Z-7692)</name>
    <dbReference type="NCBI Taxonomy" id="889378"/>
    <lineage>
        <taxon>Bacteria</taxon>
        <taxon>Pseudomonadati</taxon>
        <taxon>Spirochaetota</taxon>
        <taxon>Spirochaetia</taxon>
        <taxon>Spirochaetales</taxon>
        <taxon>Spirochaetaceae</taxon>
        <taxon>Spirochaeta</taxon>
    </lineage>
</organism>
<keyword evidence="3" id="KW-1003">Cell membrane</keyword>
<gene>
    <name evidence="9" type="ordered locus">Spiaf_2250</name>
</gene>
<dbReference type="PROSITE" id="PS50928">
    <property type="entry name" value="ABC_TM1"/>
    <property type="match status" value="1"/>
</dbReference>
<feature type="transmembrane region" description="Helical" evidence="7">
    <location>
        <begin position="12"/>
        <end position="31"/>
    </location>
</feature>
<keyword evidence="5 7" id="KW-1133">Transmembrane helix</keyword>
<dbReference type="STRING" id="889378.Spiaf_2250"/>
<dbReference type="EMBL" id="CP003282">
    <property type="protein sequence ID" value="AFG38286.1"/>
    <property type="molecule type" value="Genomic_DNA"/>
</dbReference>
<keyword evidence="10" id="KW-1185">Reference proteome</keyword>
<dbReference type="PANTHER" id="PTHR43744:SF12">
    <property type="entry name" value="ABC TRANSPORTER PERMEASE PROTEIN MG189-RELATED"/>
    <property type="match status" value="1"/>
</dbReference>
<dbReference type="PATRIC" id="fig|889378.3.peg.2227"/>
<comment type="subcellular location">
    <subcellularLocation>
        <location evidence="1 7">Cell membrane</location>
        <topology evidence="1 7">Multi-pass membrane protein</topology>
    </subcellularLocation>
</comment>
<dbReference type="Pfam" id="PF00528">
    <property type="entry name" value="BPD_transp_1"/>
    <property type="match status" value="1"/>
</dbReference>
<dbReference type="eggNOG" id="COG0395">
    <property type="taxonomic scope" value="Bacteria"/>
</dbReference>
<reference evidence="10" key="1">
    <citation type="journal article" date="2013" name="Stand. Genomic Sci.">
        <title>Complete genome sequence of the halophilic bacterium Spirochaeta africana type strain (Z-7692(T)) from the alkaline Lake Magadi in the East African Rift.</title>
        <authorList>
            <person name="Liolos K."/>
            <person name="Abt B."/>
            <person name="Scheuner C."/>
            <person name="Teshima H."/>
            <person name="Held B."/>
            <person name="Lapidus A."/>
            <person name="Nolan M."/>
            <person name="Lucas S."/>
            <person name="Deshpande S."/>
            <person name="Cheng J.F."/>
            <person name="Tapia R."/>
            <person name="Goodwin L.A."/>
            <person name="Pitluck S."/>
            <person name="Pagani I."/>
            <person name="Ivanova N."/>
            <person name="Mavromatis K."/>
            <person name="Mikhailova N."/>
            <person name="Huntemann M."/>
            <person name="Pati A."/>
            <person name="Chen A."/>
            <person name="Palaniappan K."/>
            <person name="Land M."/>
            <person name="Rohde M."/>
            <person name="Tindall B.J."/>
            <person name="Detter J.C."/>
            <person name="Goker M."/>
            <person name="Bristow J."/>
            <person name="Eisen J.A."/>
            <person name="Markowitz V."/>
            <person name="Hugenholtz P."/>
            <person name="Woyke T."/>
            <person name="Klenk H.P."/>
            <person name="Kyrpides N.C."/>
        </authorList>
    </citation>
    <scope>NUCLEOTIDE SEQUENCE</scope>
    <source>
        <strain evidence="10">ATCC 700263 / DSM 8902 / Z-7692</strain>
    </source>
</reference>
<dbReference type="PANTHER" id="PTHR43744">
    <property type="entry name" value="ABC TRANSPORTER PERMEASE PROTEIN MG189-RELATED-RELATED"/>
    <property type="match status" value="1"/>
</dbReference>
<dbReference type="Gene3D" id="1.10.3720.10">
    <property type="entry name" value="MetI-like"/>
    <property type="match status" value="1"/>
</dbReference>
<dbReference type="KEGG" id="sfc:Spiaf_2250"/>
<evidence type="ECO:0000256" key="5">
    <source>
        <dbReference type="ARBA" id="ARBA00022989"/>
    </source>
</evidence>
<evidence type="ECO:0000313" key="10">
    <source>
        <dbReference type="Proteomes" id="UP000007383"/>
    </source>
</evidence>
<accession>H9UL93</accession>
<keyword evidence="6 7" id="KW-0472">Membrane</keyword>
<keyword evidence="4 7" id="KW-0812">Transmembrane</keyword>
<comment type="similarity">
    <text evidence="7">Belongs to the binding-protein-dependent transport system permease family.</text>
</comment>
<dbReference type="Proteomes" id="UP000007383">
    <property type="component" value="Chromosome"/>
</dbReference>
<evidence type="ECO:0000256" key="6">
    <source>
        <dbReference type="ARBA" id="ARBA00023136"/>
    </source>
</evidence>
<evidence type="ECO:0000256" key="7">
    <source>
        <dbReference type="RuleBase" id="RU363032"/>
    </source>
</evidence>
<name>H9UL93_SPIAZ</name>
<feature type="transmembrane region" description="Helical" evidence="7">
    <location>
        <begin position="253"/>
        <end position="272"/>
    </location>
</feature>
<dbReference type="SUPFAM" id="SSF161098">
    <property type="entry name" value="MetI-like"/>
    <property type="match status" value="1"/>
</dbReference>
<dbReference type="GO" id="GO:0005886">
    <property type="term" value="C:plasma membrane"/>
    <property type="evidence" value="ECO:0007669"/>
    <property type="project" value="UniProtKB-SubCell"/>
</dbReference>
<feature type="transmembrane region" description="Helical" evidence="7">
    <location>
        <begin position="78"/>
        <end position="100"/>
    </location>
</feature>
<feature type="transmembrane region" description="Helical" evidence="7">
    <location>
        <begin position="152"/>
        <end position="171"/>
    </location>
</feature>
<evidence type="ECO:0000256" key="4">
    <source>
        <dbReference type="ARBA" id="ARBA00022692"/>
    </source>
</evidence>
<evidence type="ECO:0000256" key="1">
    <source>
        <dbReference type="ARBA" id="ARBA00004651"/>
    </source>
</evidence>
<dbReference type="InterPro" id="IPR035906">
    <property type="entry name" value="MetI-like_sf"/>
</dbReference>
<evidence type="ECO:0000256" key="3">
    <source>
        <dbReference type="ARBA" id="ARBA00022475"/>
    </source>
</evidence>
<dbReference type="AlphaFoldDB" id="H9UL93"/>
<feature type="domain" description="ABC transmembrane type-1" evidence="8">
    <location>
        <begin position="74"/>
        <end position="272"/>
    </location>
</feature>
<proteinExistence type="inferred from homology"/>
<dbReference type="CDD" id="cd06261">
    <property type="entry name" value="TM_PBP2"/>
    <property type="match status" value="1"/>
</dbReference>
<dbReference type="OrthoDB" id="156617at2"/>
<dbReference type="InterPro" id="IPR000515">
    <property type="entry name" value="MetI-like"/>
</dbReference>
<dbReference type="GO" id="GO:0055085">
    <property type="term" value="P:transmembrane transport"/>
    <property type="evidence" value="ECO:0007669"/>
    <property type="project" value="InterPro"/>
</dbReference>
<sequence length="286" mass="31887">MKVVRTKLTYGLEALAGVLAVLFLFPIYLVLINSGKSSFEITANPTALPADWMQIIRNMQRIWSDPNILYGSSFQSSVIITVFSLLLVIVISGMAAWVLVRTKSTVSNIIFLVMVAAMVIPFQIVMLPLVAWFRLFHQVTGILLLRTYHGMILAYIGFGLSLSVFILHGFIKGIPYELEEAAIIDGCSKPAVFFRIVFPLLRPVNATILILHGIWIWNDYLLPLIVLGRGNRIQTIPLAVANFAGAYVKQWDLILTSILMAMIPVIIVFLFAQKHIMRGIIAGSIK</sequence>
<feature type="transmembrane region" description="Helical" evidence="7">
    <location>
        <begin position="109"/>
        <end position="132"/>
    </location>
</feature>
<keyword evidence="9" id="KW-0762">Sugar transport</keyword>
<evidence type="ECO:0000259" key="8">
    <source>
        <dbReference type="PROSITE" id="PS50928"/>
    </source>
</evidence>
<protein>
    <submittedName>
        <fullName evidence="9">ABC-type sugar transport system, permease component</fullName>
    </submittedName>
</protein>